<evidence type="ECO:0000313" key="3">
    <source>
        <dbReference type="Proteomes" id="UP001487740"/>
    </source>
</evidence>
<comment type="caution">
    <text evidence="2">The sequence shown here is derived from an EMBL/GenBank/DDBJ whole genome shotgun (WGS) entry which is preliminary data.</text>
</comment>
<protein>
    <submittedName>
        <fullName evidence="2">Uncharacterized protein</fullName>
    </submittedName>
</protein>
<reference evidence="2 3" key="1">
    <citation type="submission" date="2023-03" db="EMBL/GenBank/DDBJ databases">
        <title>High-quality genome of Scylla paramamosain provides insights in environmental adaptation.</title>
        <authorList>
            <person name="Zhang L."/>
        </authorList>
    </citation>
    <scope>NUCLEOTIDE SEQUENCE [LARGE SCALE GENOMIC DNA]</scope>
    <source>
        <strain evidence="2">LZ_2023a</strain>
        <tissue evidence="2">Muscle</tissue>
    </source>
</reference>
<evidence type="ECO:0000313" key="2">
    <source>
        <dbReference type="EMBL" id="KAK8380423.1"/>
    </source>
</evidence>
<proteinExistence type="predicted"/>
<accession>A0AAW0SZG3</accession>
<evidence type="ECO:0000256" key="1">
    <source>
        <dbReference type="SAM" id="SignalP"/>
    </source>
</evidence>
<sequence>MRQLVVIVALAGVALGMPQGAAFGSDNTFTKILSFESYQDGHNFGHELLQEDGTTAGQKFGPDGLLYGFYSYLQEDGNRVKVLWRAGPGVGYEVIGVEGLDRESLGNLRATISSNPQQSQFQAPRSARPRPVATAAPVVPQPPIHRPVQHRAPVHVPAQNRFIPPTPAPIHPHEITPSPHRFDYPAVLNLERTGQGFVSSLQAV</sequence>
<feature type="signal peptide" evidence="1">
    <location>
        <begin position="1"/>
        <end position="16"/>
    </location>
</feature>
<organism evidence="2 3">
    <name type="scientific">Scylla paramamosain</name>
    <name type="common">Mud crab</name>
    <dbReference type="NCBI Taxonomy" id="85552"/>
    <lineage>
        <taxon>Eukaryota</taxon>
        <taxon>Metazoa</taxon>
        <taxon>Ecdysozoa</taxon>
        <taxon>Arthropoda</taxon>
        <taxon>Crustacea</taxon>
        <taxon>Multicrustacea</taxon>
        <taxon>Malacostraca</taxon>
        <taxon>Eumalacostraca</taxon>
        <taxon>Eucarida</taxon>
        <taxon>Decapoda</taxon>
        <taxon>Pleocyemata</taxon>
        <taxon>Brachyura</taxon>
        <taxon>Eubrachyura</taxon>
        <taxon>Portunoidea</taxon>
        <taxon>Portunidae</taxon>
        <taxon>Portuninae</taxon>
        <taxon>Scylla</taxon>
    </lineage>
</organism>
<dbReference type="AlphaFoldDB" id="A0AAW0SZG3"/>
<dbReference type="Proteomes" id="UP001487740">
    <property type="component" value="Unassembled WGS sequence"/>
</dbReference>
<name>A0AAW0SZG3_SCYPA</name>
<keyword evidence="1" id="KW-0732">Signal</keyword>
<keyword evidence="3" id="KW-1185">Reference proteome</keyword>
<feature type="chain" id="PRO_5043788375" evidence="1">
    <location>
        <begin position="17"/>
        <end position="204"/>
    </location>
</feature>
<dbReference type="EMBL" id="JARAKH010000042">
    <property type="protein sequence ID" value="KAK8380423.1"/>
    <property type="molecule type" value="Genomic_DNA"/>
</dbReference>
<gene>
    <name evidence="2" type="ORF">O3P69_016774</name>
</gene>